<evidence type="ECO:0000313" key="2">
    <source>
        <dbReference type="Proteomes" id="UP000799118"/>
    </source>
</evidence>
<protein>
    <submittedName>
        <fullName evidence="1">Uncharacterized protein</fullName>
    </submittedName>
</protein>
<sequence>MASFNLTVEDSSPLISYLPAGAWSYSGSSYHITSTQGATATIAFNGTGLTIFGGHRTNYGTYQISVDGKVVASESSAGQNTVLQVMGTASGLSNGQHTAILTSSSASPIDIDYVSIETEIGEPGYVLQQTIADASFVYTPQSEWSINDQDMFIDNTLHYTQSAGASASVTFSGEAVALYGTVSEDHADIRLLLDGESVTFGAGANGLASTLHTKILLYYALGLSSNQHNLTVYADPSTNTGPFIDVDAVFVYSTWGLQSNISFIL</sequence>
<keyword evidence="2" id="KW-1185">Reference proteome</keyword>
<dbReference type="EMBL" id="ML769383">
    <property type="protein sequence ID" value="KAE9411216.1"/>
    <property type="molecule type" value="Genomic_DNA"/>
</dbReference>
<evidence type="ECO:0000313" key="1">
    <source>
        <dbReference type="EMBL" id="KAE9411216.1"/>
    </source>
</evidence>
<organism evidence="1 2">
    <name type="scientific">Gymnopus androsaceus JB14</name>
    <dbReference type="NCBI Taxonomy" id="1447944"/>
    <lineage>
        <taxon>Eukaryota</taxon>
        <taxon>Fungi</taxon>
        <taxon>Dikarya</taxon>
        <taxon>Basidiomycota</taxon>
        <taxon>Agaricomycotina</taxon>
        <taxon>Agaricomycetes</taxon>
        <taxon>Agaricomycetidae</taxon>
        <taxon>Agaricales</taxon>
        <taxon>Marasmiineae</taxon>
        <taxon>Omphalotaceae</taxon>
        <taxon>Gymnopus</taxon>
    </lineage>
</organism>
<proteinExistence type="predicted"/>
<gene>
    <name evidence="1" type="ORF">BT96DRAFT_982989</name>
</gene>
<dbReference type="Gene3D" id="2.60.120.260">
    <property type="entry name" value="Galactose-binding domain-like"/>
    <property type="match status" value="2"/>
</dbReference>
<reference evidence="1" key="1">
    <citation type="journal article" date="2019" name="Environ. Microbiol.">
        <title>Fungal ecological strategies reflected in gene transcription - a case study of two litter decomposers.</title>
        <authorList>
            <person name="Barbi F."/>
            <person name="Kohler A."/>
            <person name="Barry K."/>
            <person name="Baskaran P."/>
            <person name="Daum C."/>
            <person name="Fauchery L."/>
            <person name="Ihrmark K."/>
            <person name="Kuo A."/>
            <person name="LaButti K."/>
            <person name="Lipzen A."/>
            <person name="Morin E."/>
            <person name="Grigoriev I.V."/>
            <person name="Henrissat B."/>
            <person name="Lindahl B."/>
            <person name="Martin F."/>
        </authorList>
    </citation>
    <scope>NUCLEOTIDE SEQUENCE</scope>
    <source>
        <strain evidence="1">JB14</strain>
    </source>
</reference>
<accession>A0A6A4IL48</accession>
<dbReference type="AlphaFoldDB" id="A0A6A4IL48"/>
<dbReference type="Proteomes" id="UP000799118">
    <property type="component" value="Unassembled WGS sequence"/>
</dbReference>
<name>A0A6A4IL48_9AGAR</name>
<dbReference type="OrthoDB" id="3258237at2759"/>